<feature type="chain" id="PRO_5032649250" evidence="1">
    <location>
        <begin position="19"/>
        <end position="270"/>
    </location>
</feature>
<proteinExistence type="predicted"/>
<dbReference type="EMBL" id="UYJE01006216">
    <property type="protein sequence ID" value="VDI44043.1"/>
    <property type="molecule type" value="Genomic_DNA"/>
</dbReference>
<dbReference type="OrthoDB" id="10446964at2759"/>
<keyword evidence="3" id="KW-1185">Reference proteome</keyword>
<gene>
    <name evidence="2" type="ORF">MGAL_10B021530</name>
</gene>
<evidence type="ECO:0000313" key="3">
    <source>
        <dbReference type="Proteomes" id="UP000596742"/>
    </source>
</evidence>
<accession>A0A8B6F3L0</accession>
<dbReference type="Proteomes" id="UP000596742">
    <property type="component" value="Unassembled WGS sequence"/>
</dbReference>
<comment type="caution">
    <text evidence="2">The sequence shown here is derived from an EMBL/GenBank/DDBJ whole genome shotgun (WGS) entry which is preliminary data.</text>
</comment>
<evidence type="ECO:0000313" key="2">
    <source>
        <dbReference type="EMBL" id="VDI44043.1"/>
    </source>
</evidence>
<name>A0A8B6F3L0_MYTGA</name>
<feature type="signal peptide" evidence="1">
    <location>
        <begin position="1"/>
        <end position="18"/>
    </location>
</feature>
<sequence>MVIPYMIIVLCLVSPSTQFNGFNIGQGGFNVGQGGFNARRGGFNVGQDGLGLGGTRVYDDAETAAVIQTAPSYPAQVSIIDNPDIGIGDGGNSGFGGILITALPLLLLLGALGGDTKLKASPVSPAPVRPPVSRCQVCPTLVPRACPPTREQCISKAACPEGFSVVANANPNKCYLVGSDDVKNYGAASVNTVSSYYLGFSDLGNIANDPVGIRSGRGLPAPKGSVTFKKDKLDCVSVRKTGEYSGVKECTGNAKVLCEARLDKVKCVCP</sequence>
<protein>
    <submittedName>
        <fullName evidence="2">Uncharacterized protein</fullName>
    </submittedName>
</protein>
<keyword evidence="1" id="KW-0732">Signal</keyword>
<organism evidence="2 3">
    <name type="scientific">Mytilus galloprovincialis</name>
    <name type="common">Mediterranean mussel</name>
    <dbReference type="NCBI Taxonomy" id="29158"/>
    <lineage>
        <taxon>Eukaryota</taxon>
        <taxon>Metazoa</taxon>
        <taxon>Spiralia</taxon>
        <taxon>Lophotrochozoa</taxon>
        <taxon>Mollusca</taxon>
        <taxon>Bivalvia</taxon>
        <taxon>Autobranchia</taxon>
        <taxon>Pteriomorphia</taxon>
        <taxon>Mytilida</taxon>
        <taxon>Mytiloidea</taxon>
        <taxon>Mytilidae</taxon>
        <taxon>Mytilinae</taxon>
        <taxon>Mytilus</taxon>
    </lineage>
</organism>
<dbReference type="AlphaFoldDB" id="A0A8B6F3L0"/>
<evidence type="ECO:0000256" key="1">
    <source>
        <dbReference type="SAM" id="SignalP"/>
    </source>
</evidence>
<reference evidence="2" key="1">
    <citation type="submission" date="2018-11" db="EMBL/GenBank/DDBJ databases">
        <authorList>
            <person name="Alioto T."/>
            <person name="Alioto T."/>
        </authorList>
    </citation>
    <scope>NUCLEOTIDE SEQUENCE</scope>
</reference>